<sequence>MDIRGQVLTQTQLKSHPTLKPKLAEAIDLRQADQLQDHQGVLSQGPKDILVKVDDKKLIHLQFNVGIDGMTRQDFLAAVRTAITNTNGSLEQVALKKSLGDVYKTVMGAQQEVVVNPEDLASKVLALEERFSQLKTTQTQHVKTSLTISETRDHRASHLKHAPVKHKNSQKKPDGVPLAEQRQYKIGKLFPAMKGHHLLKSYGLLMAKSQLPIESQEGLRQANSSSTQYLRDFHLEADKVFTEALTAAKAKGILPDIQAPHTNRKPINSPMVLEKIDILLGPLKAQLFNGDPVVREIAPGLCVLDYTLKTDPIDPAFMEKTSPSEVLGKVLDTIGATPSTYIAQKYATNLDTICQGILQSAQEKTTIPELAPTHNKRELFTSTMTLENIALHLGDQKANVFDGEPVIHQIPPGLCALDYKLKTDPLGEACLGKTDPAEVLAELVKTLGATPSIDAALLVKDETLNNQTTVKNLLTRQTMTELGEMAEQGTGIGAMASVAVHLIQGLDGVITEANQENPLLADSLKHIGNLMEVMAVSADHPEQFSKAINFLMEELTLVLAITKPYSAEQYTQAIQDIQAERLPSLAGMEHGVKQQAIGYASSGMDALSTALAAARKVSETSIHQFVDNNQPNLNYFEVPELLHGGQSSAEAQPIITAALNPSTPNAAVNLNALADKVKRNISDSGHDPTTLVLDVTIEKNKDELNDLLSQFKTELENGKLNIILCKSYQKYGSLGTGKLMAGNITVINNGDEKFSNCTKFVQDASEKLGNLSESAGKLQQEESQLMTHILKHASGDELLLIQDAAQKAKFIDQFCFPAGITDPQHVDGLPFVLRDGASPQMKLLQIDLRDSFSFLNTSYLDFNGRINPGHESEARMVEQFYALGQASTLNHAFNKDDLTLKLNKLDLLCFPNYELHLATLSEGSISETIKTGDLSQIKTALGNPADDSELMKFASLFHSLRGVNQTPQEVCDAALTDLMGRSPLQNSEVLNNIRKFQPSIAASFLHLLTATSPQSLNDPTVINAYQSLIASNFSRGGSDAVSPSTRITIIREWASVALQTPTEQSIALLTAHTGDIPPHQRLSSLENIVKNDYFKTDHITPSQKELIESAIKDAPIREVLSLVNSLITKHQEIQQRLIQDLQKKGQDLALIYPNTDEERFTQLTARLNTGNLAEAIDIINHQFLAGDAPVQPAMGMQFKNLRKFLIASQSLESHKEKANALLSVIEEQAVDTHSQFNIHRGLFEADVRAPQMHEKDLSARLAGLRQSLNLLT</sequence>
<protein>
    <submittedName>
        <fullName evidence="2">Uncharacterized protein</fullName>
    </submittedName>
</protein>
<feature type="region of interest" description="Disordered" evidence="1">
    <location>
        <begin position="159"/>
        <end position="178"/>
    </location>
</feature>
<comment type="caution">
    <text evidence="2">The sequence shown here is derived from an EMBL/GenBank/DDBJ whole genome shotgun (WGS) entry which is preliminary data.</text>
</comment>
<dbReference type="EMBL" id="PFFQ01000059">
    <property type="protein sequence ID" value="PIW14536.1"/>
    <property type="molecule type" value="Genomic_DNA"/>
</dbReference>
<gene>
    <name evidence="2" type="ORF">COW36_21080</name>
</gene>
<organism evidence="2 3">
    <name type="scientific">bacterium (Candidatus Blackallbacteria) CG17_big_fil_post_rev_8_21_14_2_50_48_46</name>
    <dbReference type="NCBI Taxonomy" id="2014261"/>
    <lineage>
        <taxon>Bacteria</taxon>
        <taxon>Candidatus Blackallbacteria</taxon>
    </lineage>
</organism>
<feature type="compositionally biased region" description="Basic residues" evidence="1">
    <location>
        <begin position="159"/>
        <end position="170"/>
    </location>
</feature>
<dbReference type="AlphaFoldDB" id="A0A2M7FZH0"/>
<evidence type="ECO:0000313" key="3">
    <source>
        <dbReference type="Proteomes" id="UP000231019"/>
    </source>
</evidence>
<reference evidence="2 3" key="1">
    <citation type="submission" date="2017-09" db="EMBL/GenBank/DDBJ databases">
        <title>Depth-based differentiation of microbial function through sediment-hosted aquifers and enrichment of novel symbionts in the deep terrestrial subsurface.</title>
        <authorList>
            <person name="Probst A.J."/>
            <person name="Ladd B."/>
            <person name="Jarett J.K."/>
            <person name="Geller-Mcgrath D.E."/>
            <person name="Sieber C.M."/>
            <person name="Emerson J.B."/>
            <person name="Anantharaman K."/>
            <person name="Thomas B.C."/>
            <person name="Malmstrom R."/>
            <person name="Stieglmeier M."/>
            <person name="Klingl A."/>
            <person name="Woyke T."/>
            <person name="Ryan C.M."/>
            <person name="Banfield J.F."/>
        </authorList>
    </citation>
    <scope>NUCLEOTIDE SEQUENCE [LARGE SCALE GENOMIC DNA]</scope>
    <source>
        <strain evidence="2">CG17_big_fil_post_rev_8_21_14_2_50_48_46</strain>
    </source>
</reference>
<evidence type="ECO:0000313" key="2">
    <source>
        <dbReference type="EMBL" id="PIW14536.1"/>
    </source>
</evidence>
<accession>A0A2M7FZH0</accession>
<dbReference type="Proteomes" id="UP000231019">
    <property type="component" value="Unassembled WGS sequence"/>
</dbReference>
<proteinExistence type="predicted"/>
<name>A0A2M7FZH0_9BACT</name>
<evidence type="ECO:0000256" key="1">
    <source>
        <dbReference type="SAM" id="MobiDB-lite"/>
    </source>
</evidence>